<dbReference type="Proteomes" id="UP000033423">
    <property type="component" value="Unassembled WGS sequence"/>
</dbReference>
<dbReference type="EMBL" id="LACI01001068">
    <property type="protein sequence ID" value="KJU85331.1"/>
    <property type="molecule type" value="Genomic_DNA"/>
</dbReference>
<reference evidence="1 2" key="1">
    <citation type="submission" date="2015-02" db="EMBL/GenBank/DDBJ databases">
        <title>Single-cell genomics of uncultivated deep-branching MTB reveals a conserved set of magnetosome genes.</title>
        <authorList>
            <person name="Kolinko S."/>
            <person name="Richter M."/>
            <person name="Glockner F.O."/>
            <person name="Brachmann A."/>
            <person name="Schuler D."/>
        </authorList>
    </citation>
    <scope>NUCLEOTIDE SEQUENCE [LARGE SCALE GENOMIC DNA]</scope>
    <source>
        <strain evidence="1">TM-1</strain>
    </source>
</reference>
<proteinExistence type="predicted"/>
<sequence length="90" mass="10448">MIITINAKFTPEIIEILEKAKIPQGAEITIIFEDKKAQSSVVKGKWAIVAREMSEENLLAGMEVDFFQWSREFRESFDFKALFFSKNKNE</sequence>
<gene>
    <name evidence="1" type="ORF">MBAV_002473</name>
</gene>
<evidence type="ECO:0000313" key="1">
    <source>
        <dbReference type="EMBL" id="KJU85331.1"/>
    </source>
</evidence>
<keyword evidence="2" id="KW-1185">Reference proteome</keyword>
<protein>
    <submittedName>
        <fullName evidence="1">Uncharacterized protein</fullName>
    </submittedName>
</protein>
<evidence type="ECO:0000313" key="2">
    <source>
        <dbReference type="Proteomes" id="UP000033423"/>
    </source>
</evidence>
<name>A0A0F3GU16_9BACT</name>
<organism evidence="1 2">
    <name type="scientific">Candidatus Magnetobacterium bavaricum</name>
    <dbReference type="NCBI Taxonomy" id="29290"/>
    <lineage>
        <taxon>Bacteria</taxon>
        <taxon>Pseudomonadati</taxon>
        <taxon>Nitrospirota</taxon>
        <taxon>Thermodesulfovibrionia</taxon>
        <taxon>Thermodesulfovibrionales</taxon>
        <taxon>Candidatus Magnetobacteriaceae</taxon>
        <taxon>Candidatus Magnetobacterium</taxon>
    </lineage>
</organism>
<accession>A0A0F3GU16</accession>
<dbReference type="AlphaFoldDB" id="A0A0F3GU16"/>
<comment type="caution">
    <text evidence="1">The sequence shown here is derived from an EMBL/GenBank/DDBJ whole genome shotgun (WGS) entry which is preliminary data.</text>
</comment>